<dbReference type="Proteomes" id="UP001159427">
    <property type="component" value="Unassembled WGS sequence"/>
</dbReference>
<comment type="caution">
    <text evidence="3">The sequence shown here is derived from an EMBL/GenBank/DDBJ whole genome shotgun (WGS) entry which is preliminary data.</text>
</comment>
<dbReference type="Pfam" id="PF04991">
    <property type="entry name" value="LicD"/>
    <property type="match status" value="1"/>
</dbReference>
<gene>
    <name evidence="3" type="ORF">PEVE_00025292</name>
</gene>
<dbReference type="InterPro" id="IPR052942">
    <property type="entry name" value="LPS_cholinephosphotransferase"/>
</dbReference>
<dbReference type="EMBL" id="CALNXI010000034">
    <property type="protein sequence ID" value="CAH3016078.1"/>
    <property type="molecule type" value="Genomic_DNA"/>
</dbReference>
<dbReference type="PANTHER" id="PTHR43404:SF1">
    <property type="entry name" value="MNN4P"/>
    <property type="match status" value="1"/>
</dbReference>
<evidence type="ECO:0000313" key="3">
    <source>
        <dbReference type="EMBL" id="CAH3016078.1"/>
    </source>
</evidence>
<reference evidence="3 4" key="1">
    <citation type="submission" date="2022-05" db="EMBL/GenBank/DDBJ databases">
        <authorList>
            <consortium name="Genoscope - CEA"/>
            <person name="William W."/>
        </authorList>
    </citation>
    <scope>NUCLEOTIDE SEQUENCE [LARGE SCALE GENOMIC DNA]</scope>
</reference>
<feature type="signal peptide" evidence="1">
    <location>
        <begin position="1"/>
        <end position="28"/>
    </location>
</feature>
<keyword evidence="1" id="KW-0732">Signal</keyword>
<evidence type="ECO:0000259" key="2">
    <source>
        <dbReference type="Pfam" id="PF04991"/>
    </source>
</evidence>
<dbReference type="PANTHER" id="PTHR43404">
    <property type="entry name" value="LIPOPOLYSACCHARIDE CHOLINEPHOSPHOTRANSFERASE LICD"/>
    <property type="match status" value="1"/>
</dbReference>
<proteinExistence type="predicted"/>
<feature type="chain" id="PRO_5045351304" description="LicD/FKTN/FKRP nucleotidyltransferase domain-containing protein" evidence="1">
    <location>
        <begin position="29"/>
        <end position="280"/>
    </location>
</feature>
<dbReference type="InterPro" id="IPR007074">
    <property type="entry name" value="LicD/FKTN/FKRP_NTP_transf"/>
</dbReference>
<organism evidence="3 4">
    <name type="scientific">Porites evermanni</name>
    <dbReference type="NCBI Taxonomy" id="104178"/>
    <lineage>
        <taxon>Eukaryota</taxon>
        <taxon>Metazoa</taxon>
        <taxon>Cnidaria</taxon>
        <taxon>Anthozoa</taxon>
        <taxon>Hexacorallia</taxon>
        <taxon>Scleractinia</taxon>
        <taxon>Fungiina</taxon>
        <taxon>Poritidae</taxon>
        <taxon>Porites</taxon>
    </lineage>
</organism>
<evidence type="ECO:0000256" key="1">
    <source>
        <dbReference type="SAM" id="SignalP"/>
    </source>
</evidence>
<keyword evidence="4" id="KW-1185">Reference proteome</keyword>
<sequence>MNGRKAALATGSFLAFGILLIVLQQPTGRPVTDSDFKPIPYTNLAKCERSTQGEINCPDIRHEGKTRLRQAQLVLTRILRIFDLIAKKHGIRYWLHKGTLLGAVRHNGHIPFDNDVDICIPKGDFENFVENGTKDLPDDIFFQTEETDPHWKVPYVSGMLGKLRDTRSCLKSCSGGCKFNDGLMLDMFVVESDSSGNFIEVYTSRVWFLRGYIYAPFVRTPSDIFPLTQVNFDGFSLPAPRKWKKILKSLYGDDFMTVRKRQSLGHLVTDTLHRCKEKQK</sequence>
<name>A0ABN8LKW6_9CNID</name>
<feature type="domain" description="LicD/FKTN/FKRP nucleotidyltransferase" evidence="2">
    <location>
        <begin position="86"/>
        <end position="192"/>
    </location>
</feature>
<evidence type="ECO:0000313" key="4">
    <source>
        <dbReference type="Proteomes" id="UP001159427"/>
    </source>
</evidence>
<accession>A0ABN8LKW6</accession>
<protein>
    <recommendedName>
        <fullName evidence="2">LicD/FKTN/FKRP nucleotidyltransferase domain-containing protein</fullName>
    </recommendedName>
</protein>